<dbReference type="NCBIfam" id="TIGR00274">
    <property type="entry name" value="N-acetylmuramic acid 6-phosphate etherase"/>
    <property type="match status" value="1"/>
</dbReference>
<dbReference type="Gene3D" id="3.40.50.10490">
    <property type="entry name" value="Glucose-6-phosphate isomerase like protein, domain 1"/>
    <property type="match status" value="2"/>
</dbReference>
<comment type="pathway">
    <text evidence="5 8">Amino-sugar metabolism; 1,6-anhydro-N-acetylmuramate degradation.</text>
</comment>
<dbReference type="Gene3D" id="1.10.8.1080">
    <property type="match status" value="1"/>
</dbReference>
<evidence type="ECO:0000256" key="7">
    <source>
        <dbReference type="HAMAP-Rule" id="MF_00068"/>
    </source>
</evidence>
<dbReference type="InterPro" id="IPR046348">
    <property type="entry name" value="SIS_dom_sf"/>
</dbReference>
<dbReference type="GO" id="GO:0046348">
    <property type="term" value="P:amino sugar catabolic process"/>
    <property type="evidence" value="ECO:0007669"/>
    <property type="project" value="InterPro"/>
</dbReference>
<keyword evidence="3 7" id="KW-0119">Carbohydrate metabolism</keyword>
<dbReference type="UniPathway" id="UPA00342"/>
<evidence type="ECO:0000256" key="8">
    <source>
        <dbReference type="HAMAP-Rule" id="MF_01270"/>
    </source>
</evidence>
<dbReference type="GO" id="GO:0016835">
    <property type="term" value="F:carbon-oxygen lyase activity"/>
    <property type="evidence" value="ECO:0007669"/>
    <property type="project" value="UniProtKB-UniRule"/>
</dbReference>
<proteinExistence type="inferred from homology"/>
<dbReference type="PANTHER" id="PTHR30605:SF0">
    <property type="entry name" value="ANHYDRO-N-ACETYLMURAMIC ACID KINASE"/>
    <property type="match status" value="1"/>
</dbReference>
<name>A0A0S7BIQ6_9CHLR</name>
<evidence type="ECO:0000256" key="4">
    <source>
        <dbReference type="ARBA" id="ARBA00051747"/>
    </source>
</evidence>
<comment type="miscellaneous">
    <text evidence="7">A lyase-type mechanism (elimination/hydration) is suggested for the cleavage of the lactyl ether bond of MurNAc 6-phosphate, with the formation of an alpha,beta-unsaturated aldehyde intermediate with (E)-stereochemistry, followed by the syn addition of water to give product.</text>
</comment>
<keyword evidence="9" id="KW-0175">Coiled coil</keyword>
<feature type="coiled-coil region" evidence="9">
    <location>
        <begin position="485"/>
        <end position="512"/>
    </location>
</feature>
<dbReference type="Pfam" id="PF22645">
    <property type="entry name" value="GKRP_SIS_N"/>
    <property type="match status" value="1"/>
</dbReference>
<dbReference type="FunFam" id="3.40.50.10490:FF:000014">
    <property type="entry name" value="N-acetylmuramic acid 6-phosphate etherase"/>
    <property type="match status" value="1"/>
</dbReference>
<comment type="pathway">
    <text evidence="8">Cell wall biogenesis; peptidoglycan recycling.</text>
</comment>
<gene>
    <name evidence="8" type="primary">anmK</name>
    <name evidence="7" type="synonym">murQ</name>
    <name evidence="11" type="ORF">LARV_01500</name>
</gene>
<dbReference type="GO" id="GO:0016773">
    <property type="term" value="F:phosphotransferase activity, alcohol group as acceptor"/>
    <property type="evidence" value="ECO:0007669"/>
    <property type="project" value="UniProtKB-UniRule"/>
</dbReference>
<protein>
    <recommendedName>
        <fullName evidence="7 8">Multifunctional fusion protein</fullName>
    </recommendedName>
    <domain>
        <recommendedName>
            <fullName evidence="7">N-acetylmuramic acid 6-phosphate etherase</fullName>
            <shortName evidence="7">MurNAc-6-P etherase</shortName>
            <ecNumber evidence="7">4.2.1.126</ecNumber>
        </recommendedName>
        <alternativeName>
            <fullName evidence="7">N-acetylmuramic acid 6-phosphate hydrolase</fullName>
        </alternativeName>
        <alternativeName>
            <fullName evidence="7">N-acetylmuramic acid 6-phosphate lyase</fullName>
        </alternativeName>
    </domain>
    <domain>
        <recommendedName>
            <fullName evidence="8">Anhydro-N-acetylmuramic acid kinase</fullName>
            <ecNumber evidence="8">2.7.1.170</ecNumber>
        </recommendedName>
        <alternativeName>
            <fullName evidence="8">AnhMurNAc kinase</fullName>
        </alternativeName>
    </domain>
</protein>
<keyword evidence="2 7" id="KW-0456">Lyase</keyword>
<dbReference type="PROSITE" id="PS51464">
    <property type="entry name" value="SIS"/>
    <property type="match status" value="1"/>
</dbReference>
<feature type="active site" evidence="7">
    <location>
        <position position="496"/>
    </location>
</feature>
<evidence type="ECO:0000313" key="12">
    <source>
        <dbReference type="Proteomes" id="UP000055060"/>
    </source>
</evidence>
<dbReference type="GO" id="GO:0005524">
    <property type="term" value="F:ATP binding"/>
    <property type="evidence" value="ECO:0007669"/>
    <property type="project" value="UniProtKB-UniRule"/>
</dbReference>
<evidence type="ECO:0000256" key="1">
    <source>
        <dbReference type="ARBA" id="ARBA00011738"/>
    </source>
</evidence>
<dbReference type="InterPro" id="IPR001347">
    <property type="entry name" value="SIS_dom"/>
</dbReference>
<keyword evidence="8" id="KW-0067">ATP-binding</keyword>
<comment type="subunit">
    <text evidence="1 7">Homodimer.</text>
</comment>
<feature type="active site" description="Proton donor" evidence="7">
    <location>
        <position position="465"/>
    </location>
</feature>
<accession>A0A0S7BIQ6</accession>
<dbReference type="FunFam" id="1.10.8.1080:FF:000001">
    <property type="entry name" value="N-acetylmuramic acid 6-phosphate etherase"/>
    <property type="match status" value="1"/>
</dbReference>
<keyword evidence="8" id="KW-0808">Transferase</keyword>
<comment type="pathway">
    <text evidence="7">Amino-sugar metabolism; N-acetylmuramate degradation.</text>
</comment>
<dbReference type="SUPFAM" id="SSF53697">
    <property type="entry name" value="SIS domain"/>
    <property type="match status" value="1"/>
</dbReference>
<dbReference type="GO" id="GO:0016301">
    <property type="term" value="F:kinase activity"/>
    <property type="evidence" value="ECO:0007669"/>
    <property type="project" value="UniProtKB-KW"/>
</dbReference>
<dbReference type="HAMAP" id="MF_01270">
    <property type="entry name" value="AnhMurNAc_kinase"/>
    <property type="match status" value="1"/>
</dbReference>
<keyword evidence="8" id="KW-0418">Kinase</keyword>
<dbReference type="SUPFAM" id="SSF53067">
    <property type="entry name" value="Actin-like ATPase domain"/>
    <property type="match status" value="1"/>
</dbReference>
<dbReference type="PANTHER" id="PTHR30605">
    <property type="entry name" value="ANHYDRO-N-ACETYLMURAMIC ACID KINASE"/>
    <property type="match status" value="1"/>
</dbReference>
<feature type="binding site" evidence="8">
    <location>
        <begin position="9"/>
        <end position="16"/>
    </location>
    <ligand>
        <name>ATP</name>
        <dbReference type="ChEBI" id="CHEBI:30616"/>
    </ligand>
</feature>
<dbReference type="EMBL" id="DF967972">
    <property type="protein sequence ID" value="GAP13745.1"/>
    <property type="molecule type" value="Genomic_DNA"/>
</dbReference>
<sequence length="682" mass="72131">MIVIGLMSGTSADGIDAAVVELLGAPPRLEWHVLGYSHFAHAPELREEIFACFRPETGSVDRLCSLNFALGEAFASAAIEAAQQAGLSMQQVDLIGSHGQTLWHIPTGKQASTLQLGEPAVIAERTGRPVVSNFRTRDMAAGGQGAPLVAYVDRILLTHPENRRAVQNIGGIANVTYLPKPGDGQSAFAFDTGPGNMLIDALAARVSGGRLACDVDGKLAASGKVHAGLLAELMETAYLHQAPPKTTGRELFGHTFADIVWTRAEALGLSAEDRLATVTAFTAESIARAYADFLPAQPDEVILSGGGALNPTLVSMLARRVAPARVLTSDELGLQAEAKEAVAFAVLAYESWHNRPGNLPEATGARQSVILGNFTPAPPRQSTIKPGSYTEARNSYTEKIDQVSTLEMVQMINREDIKVAEAVRPELPAIALAIDGIAARMQSGGRLIYIGAGTSGRLGILDASECPPTFSTPPELVIARIAGGKRAITNAVEGAEDDLEAGRREIEALEVNEKDSVVGIAASGHTPYVLGGMQEARHRGALVISLACNHPAPIEEHAEIVIAPLVGPEVVTGSTRLKAGTAQKLVLNMLSTGTMIRLGKTYSNLMVDVQMTNLKLRARGARIVAQACGISDAEARRLLEKCDNEVKTAIVSYLADIPAARARSRLTAVHGVIRKALSVKDL</sequence>
<dbReference type="Gene3D" id="3.30.420.40">
    <property type="match status" value="2"/>
</dbReference>
<dbReference type="InterPro" id="IPR005488">
    <property type="entry name" value="Etherase_MurQ"/>
</dbReference>
<evidence type="ECO:0000256" key="2">
    <source>
        <dbReference type="ARBA" id="ARBA00023239"/>
    </source>
</evidence>
<dbReference type="CDD" id="cd24050">
    <property type="entry name" value="ASKHA_NBD_ANMK"/>
    <property type="match status" value="1"/>
</dbReference>
<evidence type="ECO:0000313" key="11">
    <source>
        <dbReference type="EMBL" id="GAP13745.1"/>
    </source>
</evidence>
<dbReference type="GO" id="GO:0009254">
    <property type="term" value="P:peptidoglycan turnover"/>
    <property type="evidence" value="ECO:0007669"/>
    <property type="project" value="UniProtKB-UniRule"/>
</dbReference>
<evidence type="ECO:0000256" key="5">
    <source>
        <dbReference type="ARBA" id="ARBA00060595"/>
    </source>
</evidence>
<feature type="domain" description="SIS" evidence="10">
    <location>
        <begin position="437"/>
        <end position="600"/>
    </location>
</feature>
<comment type="function">
    <text evidence="8">Catalyzes the specific phosphorylation of 1,6-anhydro-N-acetylmuramic acid (anhMurNAc) with the simultaneous cleavage of the 1,6-anhydro ring, generating MurNAc-6-P. Is required for the utilization of anhMurNAc either imported from the medium or derived from its own cell wall murein, and thus plays a role in cell wall recycling.</text>
</comment>
<dbReference type="NCBIfam" id="NF003915">
    <property type="entry name" value="PRK05441.1"/>
    <property type="match status" value="1"/>
</dbReference>
<dbReference type="NCBIfam" id="NF009222">
    <property type="entry name" value="PRK12570.1"/>
    <property type="match status" value="1"/>
</dbReference>
<dbReference type="UniPathway" id="UPA00544"/>
<dbReference type="GO" id="GO:0097173">
    <property type="term" value="P:N-acetylmuramic acid catabolic process"/>
    <property type="evidence" value="ECO:0007669"/>
    <property type="project" value="UniProtKB-UniPathway"/>
</dbReference>
<evidence type="ECO:0000259" key="10">
    <source>
        <dbReference type="PROSITE" id="PS51464"/>
    </source>
</evidence>
<evidence type="ECO:0000256" key="3">
    <source>
        <dbReference type="ARBA" id="ARBA00023277"/>
    </source>
</evidence>
<dbReference type="InterPro" id="IPR005338">
    <property type="entry name" value="Anhydro_N_Ac-Mur_kinase"/>
</dbReference>
<comment type="catalytic activity">
    <reaction evidence="8">
        <text>1,6-anhydro-N-acetyl-beta-muramate + ATP + H2O = N-acetyl-D-muramate 6-phosphate + ADP + H(+)</text>
        <dbReference type="Rhea" id="RHEA:24952"/>
        <dbReference type="ChEBI" id="CHEBI:15377"/>
        <dbReference type="ChEBI" id="CHEBI:15378"/>
        <dbReference type="ChEBI" id="CHEBI:30616"/>
        <dbReference type="ChEBI" id="CHEBI:58690"/>
        <dbReference type="ChEBI" id="CHEBI:58722"/>
        <dbReference type="ChEBI" id="CHEBI:456216"/>
        <dbReference type="EC" id="2.7.1.170"/>
    </reaction>
</comment>
<dbReference type="UniPathway" id="UPA00343"/>
<dbReference type="STRING" id="360412.LARV_01500"/>
<dbReference type="Pfam" id="PF03702">
    <property type="entry name" value="AnmK"/>
    <property type="match status" value="1"/>
</dbReference>
<dbReference type="InterPro" id="IPR043129">
    <property type="entry name" value="ATPase_NBD"/>
</dbReference>
<dbReference type="AlphaFoldDB" id="A0A0S7BIQ6"/>
<dbReference type="InterPro" id="IPR005486">
    <property type="entry name" value="Glucokinase_regulatory_CS"/>
</dbReference>
<dbReference type="PROSITE" id="PS01272">
    <property type="entry name" value="GCKR"/>
    <property type="match status" value="1"/>
</dbReference>
<comment type="catalytic activity">
    <reaction evidence="4 7">
        <text>N-acetyl-D-muramate 6-phosphate + H2O = N-acetyl-D-glucosamine 6-phosphate + (R)-lactate</text>
        <dbReference type="Rhea" id="RHEA:26410"/>
        <dbReference type="ChEBI" id="CHEBI:15377"/>
        <dbReference type="ChEBI" id="CHEBI:16004"/>
        <dbReference type="ChEBI" id="CHEBI:57513"/>
        <dbReference type="ChEBI" id="CHEBI:58722"/>
        <dbReference type="EC" id="4.2.1.126"/>
    </reaction>
</comment>
<reference evidence="11" key="1">
    <citation type="submission" date="2015-07" db="EMBL/GenBank/DDBJ databases">
        <title>Draft Genome Sequences of Anaerolinea thermolimosa IMO-1, Bellilinea caldifistulae GOMI-1, Leptolinea tardivitalis YMTK-2, Levilinea saccharolytica KIBI-1,Longilinea arvoryzae KOME-1, Previously Described as Members of the Anaerolineaceae (Chloroflexi).</title>
        <authorList>
            <person name="Sekiguchi Y."/>
            <person name="Ohashi A."/>
            <person name="Matsuura N."/>
            <person name="Tourlousse M.D."/>
        </authorList>
    </citation>
    <scope>NUCLEOTIDE SEQUENCE [LARGE SCALE GENOMIC DNA]</scope>
    <source>
        <strain evidence="11">KOME-1</strain>
    </source>
</reference>
<dbReference type="GO" id="GO:0097175">
    <property type="term" value="P:1,6-anhydro-N-acetyl-beta-muramic acid catabolic process"/>
    <property type="evidence" value="ECO:0007669"/>
    <property type="project" value="UniProtKB-UniRule"/>
</dbReference>
<comment type="function">
    <text evidence="7">Specifically catalyzes the cleavage of the D-lactyl ether substituent of MurNAc 6-phosphate, producing GlcNAc 6-phosphate and D-lactate.</text>
</comment>
<dbReference type="Proteomes" id="UP000055060">
    <property type="component" value="Unassembled WGS sequence"/>
</dbReference>
<dbReference type="HAMAP" id="MF_00068">
    <property type="entry name" value="MurQ"/>
    <property type="match status" value="1"/>
</dbReference>
<dbReference type="NCBIfam" id="NF007148">
    <property type="entry name" value="PRK09585.3-2"/>
    <property type="match status" value="1"/>
</dbReference>
<keyword evidence="8" id="KW-0547">Nucleotide-binding</keyword>
<dbReference type="CDD" id="cd05007">
    <property type="entry name" value="SIS_Etherase"/>
    <property type="match status" value="1"/>
</dbReference>
<keyword evidence="12" id="KW-1185">Reference proteome</keyword>
<organism evidence="11">
    <name type="scientific">Longilinea arvoryzae</name>
    <dbReference type="NCBI Taxonomy" id="360412"/>
    <lineage>
        <taxon>Bacteria</taxon>
        <taxon>Bacillati</taxon>
        <taxon>Chloroflexota</taxon>
        <taxon>Anaerolineae</taxon>
        <taxon>Anaerolineales</taxon>
        <taxon>Anaerolineaceae</taxon>
        <taxon>Longilinea</taxon>
    </lineage>
</organism>
<comment type="similarity">
    <text evidence="8">Belongs to the anhydro-N-acetylmuramic acid kinase family.</text>
</comment>
<dbReference type="EC" id="4.2.1.126" evidence="7"/>
<evidence type="ECO:0000256" key="6">
    <source>
        <dbReference type="ARBA" id="ARBA00061234"/>
    </source>
</evidence>
<evidence type="ECO:0000256" key="9">
    <source>
        <dbReference type="SAM" id="Coils"/>
    </source>
</evidence>
<dbReference type="EC" id="2.7.1.170" evidence="8"/>
<comment type="similarity">
    <text evidence="6 7">Belongs to the GCKR-like family. MurNAc-6-P etherase subfamily.</text>
</comment>